<evidence type="ECO:0000313" key="2">
    <source>
        <dbReference type="EMBL" id="CAI3628962.1"/>
    </source>
</evidence>
<dbReference type="RefSeq" id="WP_210887881.1">
    <property type="nucleotide sequence ID" value="NZ_CAKJVE010000001.1"/>
</dbReference>
<evidence type="ECO:0000313" key="1">
    <source>
        <dbReference type="EMBL" id="CAG9701969.1"/>
    </source>
</evidence>
<evidence type="ECO:0008006" key="4">
    <source>
        <dbReference type="Google" id="ProtNLM"/>
    </source>
</evidence>
<comment type="caution">
    <text evidence="1">The sequence shown here is derived from an EMBL/GenBank/DDBJ whole genome shotgun (WGS) entry which is preliminary data.</text>
</comment>
<reference evidence="2" key="2">
    <citation type="submission" date="2022-10" db="EMBL/GenBank/DDBJ databases">
        <authorList>
            <person name="Aires J."/>
            <person name="Mesa V."/>
        </authorList>
    </citation>
    <scope>NUCLEOTIDE SEQUENCE</scope>
    <source>
        <strain evidence="2">Clostridium neonatale JD116</strain>
    </source>
</reference>
<proteinExistence type="predicted"/>
<gene>
    <name evidence="2" type="ORF">CNEO2_440009</name>
    <name evidence="1" type="ORF">CNEO_10433</name>
</gene>
<protein>
    <recommendedName>
        <fullName evidence="4">ASCH domain-containing protein</fullName>
    </recommendedName>
</protein>
<dbReference type="Proteomes" id="UP001189143">
    <property type="component" value="Unassembled WGS sequence"/>
</dbReference>
<dbReference type="AlphaFoldDB" id="A0AA86JC02"/>
<evidence type="ECO:0000313" key="3">
    <source>
        <dbReference type="Proteomes" id="UP000789738"/>
    </source>
</evidence>
<organism evidence="1 3">
    <name type="scientific">Clostridium neonatale</name>
    <dbReference type="NCBI Taxonomy" id="137838"/>
    <lineage>
        <taxon>Bacteria</taxon>
        <taxon>Bacillati</taxon>
        <taxon>Bacillota</taxon>
        <taxon>Clostridia</taxon>
        <taxon>Eubacteriales</taxon>
        <taxon>Clostridiaceae</taxon>
        <taxon>Clostridium</taxon>
    </lineage>
</organism>
<name>A0AA86JC02_9CLOT</name>
<dbReference type="EMBL" id="CAMTCP010000242">
    <property type="protein sequence ID" value="CAI3628962.1"/>
    <property type="molecule type" value="Genomic_DNA"/>
</dbReference>
<sequence length="221" mass="26631">MKPILFNTQMVQAILEGEKTTTRRIIKRTPSNDDPSGYGFWKELNDSNNIWYIKDYTHSCCWWPEKEYIDRFSKFHIGDILYVRETWKSKLYADGYVDAEIIYRSDDGKCYLKHISDELFSKLLKFSNKDRWQPSLFMPKEAARIFLRVKNVKIERLQDITDDGIREEGITEEFPQYAEDKFHELWDNTLKKNQIDQYGWNANPWVWVIEFEKIEKSEVEQ</sequence>
<dbReference type="Proteomes" id="UP000789738">
    <property type="component" value="Unassembled WGS sequence"/>
</dbReference>
<reference evidence="1" key="1">
    <citation type="submission" date="2021-10" db="EMBL/GenBank/DDBJ databases">
        <authorList>
            <person name="Mesa V."/>
        </authorList>
    </citation>
    <scope>NUCLEOTIDE SEQUENCE</scope>
    <source>
        <strain evidence="1">CC3_PB</strain>
    </source>
</reference>
<accession>A0AA86JC02</accession>
<dbReference type="EMBL" id="CAKJVE010000001">
    <property type="protein sequence ID" value="CAG9701969.1"/>
    <property type="molecule type" value="Genomic_DNA"/>
</dbReference>